<dbReference type="PANTHER" id="PTHR12872">
    <property type="entry name" value="ALPHA-N-ACETYLGLUCOSAMINIDASE"/>
    <property type="match status" value="1"/>
</dbReference>
<evidence type="ECO:0000259" key="4">
    <source>
        <dbReference type="Pfam" id="PF12971"/>
    </source>
</evidence>
<reference evidence="6 7" key="1">
    <citation type="submission" date="2017-10" db="EMBL/GenBank/DDBJ databases">
        <title>Whole genome of Pedobacter ginsengisoli T01R-27 isolated from tomato rhizosphere.</title>
        <authorList>
            <person name="Weon H.-Y."/>
            <person name="Lee S.A."/>
            <person name="Sang M.K."/>
            <person name="Song J."/>
        </authorList>
    </citation>
    <scope>NUCLEOTIDE SEQUENCE [LARGE SCALE GENOMIC DNA]</scope>
    <source>
        <strain evidence="6 7">T01R-27</strain>
    </source>
</reference>
<dbReference type="KEGG" id="pgs:CPT03_11960"/>
<feature type="chain" id="PRO_5013729720" evidence="2">
    <location>
        <begin position="26"/>
        <end position="762"/>
    </location>
</feature>
<dbReference type="GO" id="GO:0016787">
    <property type="term" value="F:hydrolase activity"/>
    <property type="evidence" value="ECO:0007669"/>
    <property type="project" value="UniProtKB-KW"/>
</dbReference>
<dbReference type="PANTHER" id="PTHR12872:SF1">
    <property type="entry name" value="ALPHA-N-ACETYLGLUCOSAMINIDASE"/>
    <property type="match status" value="1"/>
</dbReference>
<dbReference type="InterPro" id="IPR024732">
    <property type="entry name" value="NAGLU_C"/>
</dbReference>
<feature type="signal peptide" evidence="2">
    <location>
        <begin position="1"/>
        <end position="25"/>
    </location>
</feature>
<dbReference type="InterPro" id="IPR029018">
    <property type="entry name" value="Hex-like_dom2"/>
</dbReference>
<gene>
    <name evidence="6" type="ORF">CPT03_11960</name>
</gene>
<organism evidence="6 7">
    <name type="scientific">Pedobacter ginsengisoli</name>
    <dbReference type="NCBI Taxonomy" id="363852"/>
    <lineage>
        <taxon>Bacteria</taxon>
        <taxon>Pseudomonadati</taxon>
        <taxon>Bacteroidota</taxon>
        <taxon>Sphingobacteriia</taxon>
        <taxon>Sphingobacteriales</taxon>
        <taxon>Sphingobacteriaceae</taxon>
        <taxon>Pedobacter</taxon>
    </lineage>
</organism>
<evidence type="ECO:0000313" key="6">
    <source>
        <dbReference type="EMBL" id="ATP59224.1"/>
    </source>
</evidence>
<dbReference type="GO" id="GO:0005975">
    <property type="term" value="P:carbohydrate metabolic process"/>
    <property type="evidence" value="ECO:0007669"/>
    <property type="project" value="UniProtKB-ARBA"/>
</dbReference>
<dbReference type="Gene3D" id="3.20.20.80">
    <property type="entry name" value="Glycosidases"/>
    <property type="match status" value="1"/>
</dbReference>
<dbReference type="EMBL" id="CP024091">
    <property type="protein sequence ID" value="ATP59224.1"/>
    <property type="molecule type" value="Genomic_DNA"/>
</dbReference>
<dbReference type="Proteomes" id="UP000223749">
    <property type="component" value="Chromosome"/>
</dbReference>
<dbReference type="InterPro" id="IPR024240">
    <property type="entry name" value="NAGLU_N"/>
</dbReference>
<keyword evidence="2" id="KW-0732">Signal</keyword>
<dbReference type="OrthoDB" id="179563at2"/>
<dbReference type="AlphaFoldDB" id="A0A2D1UCK1"/>
<accession>A0A2D1UCK1</accession>
<protein>
    <submittedName>
        <fullName evidence="6">Alpha-N-acetylglucosaminidase</fullName>
    </submittedName>
</protein>
<dbReference type="Pfam" id="PF12971">
    <property type="entry name" value="NAGLU_N"/>
    <property type="match status" value="1"/>
</dbReference>
<evidence type="ECO:0000256" key="1">
    <source>
        <dbReference type="ARBA" id="ARBA00022801"/>
    </source>
</evidence>
<evidence type="ECO:0000256" key="2">
    <source>
        <dbReference type="SAM" id="SignalP"/>
    </source>
</evidence>
<feature type="domain" description="Alpha-N-acetylglucosaminidase N-terminal" evidence="4">
    <location>
        <begin position="45"/>
        <end position="124"/>
    </location>
</feature>
<feature type="domain" description="Alpha-N-acetylglucosaminidase tim-barrel" evidence="3">
    <location>
        <begin position="139"/>
        <end position="457"/>
    </location>
</feature>
<dbReference type="Pfam" id="PF12972">
    <property type="entry name" value="NAGLU_C"/>
    <property type="match status" value="1"/>
</dbReference>
<name>A0A2D1UCK1_9SPHI</name>
<dbReference type="InterPro" id="IPR024733">
    <property type="entry name" value="NAGLU_tim-barrel"/>
</dbReference>
<keyword evidence="7" id="KW-1185">Reference proteome</keyword>
<dbReference type="Gene3D" id="3.30.379.10">
    <property type="entry name" value="Chitobiase/beta-hexosaminidase domain 2-like"/>
    <property type="match status" value="1"/>
</dbReference>
<dbReference type="RefSeq" id="WP_099441095.1">
    <property type="nucleotide sequence ID" value="NZ_CP024091.1"/>
</dbReference>
<proteinExistence type="predicted"/>
<dbReference type="Gene3D" id="1.20.120.670">
    <property type="entry name" value="N-acetyl-b-d-glucoasminidase"/>
    <property type="match status" value="1"/>
</dbReference>
<evidence type="ECO:0000259" key="3">
    <source>
        <dbReference type="Pfam" id="PF05089"/>
    </source>
</evidence>
<sequence>MIKKVASTASILLLFCTLLIQTASALQKRSSNLQIGKVDDQRLKATKELLKRVLPNHFNQIDFDFINADNGNDVFELENKNGKVVLRGNNPVSIGSALNWYMKYYCHMQQSWCGDNMDLPARLPSIKKKIRISSPYRDRAYLNYCTFNYSMTWWDWERWEKEIDWMALHGVNMPLAIVGQEAVWQQTLRQYGMNDNEIRSFLVGPAYQAWQWMTNIEGIYGPLPQKWIGRSIVLGNKILQRERELGMKPILQGFTGYVPIKLIEKQPEAKILKKPIWFYVGEGTAQLDPLDPLFARMSKTFLEEQTRLFGTDHFYAADPFHEGEPPVKGDHYLSSVGKAIYQATTSVDPKAVIAMQTWSMRKPIVEAIPEDKILMLDLNTQRWKGSDAFWGRPWIAGIIHNFGGNTAMGGDLDAVLGRYPALLNKPEQSKSFKGIGMFPEAIEHNPIIYEAASEMAWYMEKPDTKIWLHNYLKSRYGKIDQATIVAWDTLLNTIYGKHGVETFMESAICARPALKINGASPNGALNSEKKYHFASLWQAASMLLKTSLVIQQRDTYKYDLVDLMRQCLADLAIPLQKKMAEAYLVGNASDFNKYSTQFMGLMHDFDKLLGTRKEFLLGKWISDARSIGSNNEEKNLYEKNARGILTIWGPYDANAIQYDYSARQWNGLVSSFYQPRWKMFIDFLSKEIKKDSASRYKEININHRFNRPANEVNDFYKMISKWEADWVNTPGKLSAVKPSGNEGVVVKSLYQKWKSVAKDFYE</sequence>
<keyword evidence="1" id="KW-0378">Hydrolase</keyword>
<dbReference type="InterPro" id="IPR007781">
    <property type="entry name" value="NAGLU"/>
</dbReference>
<evidence type="ECO:0000259" key="5">
    <source>
        <dbReference type="Pfam" id="PF12972"/>
    </source>
</evidence>
<evidence type="ECO:0000313" key="7">
    <source>
        <dbReference type="Proteomes" id="UP000223749"/>
    </source>
</evidence>
<feature type="domain" description="Alpha-N-acetylglucosaminidase C-terminal" evidence="5">
    <location>
        <begin position="467"/>
        <end position="752"/>
    </location>
</feature>
<dbReference type="Pfam" id="PF05089">
    <property type="entry name" value="NAGLU"/>
    <property type="match status" value="1"/>
</dbReference>